<dbReference type="Gene3D" id="3.40.50.300">
    <property type="entry name" value="P-loop containing nucleotide triphosphate hydrolases"/>
    <property type="match status" value="1"/>
</dbReference>
<dbReference type="AlphaFoldDB" id="A0A9P9X182"/>
<name>A0A9P9X182_9PEZI</name>
<dbReference type="OrthoDB" id="3550599at2759"/>
<protein>
    <submittedName>
        <fullName evidence="2">Uncharacterized protein</fullName>
    </submittedName>
</protein>
<evidence type="ECO:0000313" key="2">
    <source>
        <dbReference type="EMBL" id="KAI3530694.1"/>
    </source>
</evidence>
<reference evidence="2" key="1">
    <citation type="submission" date="2019-01" db="EMBL/GenBank/DDBJ databases">
        <title>Colletotrichum abscissum LGMF1257.</title>
        <authorList>
            <person name="Baroncelli R."/>
        </authorList>
    </citation>
    <scope>NUCLEOTIDE SEQUENCE</scope>
    <source>
        <strain evidence="2">Ca142</strain>
    </source>
</reference>
<feature type="region of interest" description="Disordered" evidence="1">
    <location>
        <begin position="1"/>
        <end position="20"/>
    </location>
</feature>
<dbReference type="InterPro" id="IPR027417">
    <property type="entry name" value="P-loop_NTPase"/>
</dbReference>
<sequence length="550" mass="61618">MSRPKESLWQGRSAHPTRHITPSNAALAGCNYSLTLNGPSGLLPTTLVESAPATSRPAAANDSPEEPGRSKLCYDSVFDLGCLADAANIPRASDTAVARVQRRCDATVTLTTKMISTRPIAHVRKKLTIYKKLTCEDRRNELCRTFDERRFDAMIYGQPDALPPPHGVFVDTGPASVGAAGAVKKTYRLSYMRVDPRIRWSHNRSDKWFEQRMKEIKARGGRKTNFGKAAHRMRVQRIATEGREAEDTLMRAPTKGQDRIPLLRSKPPEPWSHHRSMDFGDVPVHELPRYVQENESWMRAAKWMRESREVYLQAAKLEADHEPWEHLFRKRRRGFFTTHSSLGAGKIDDFPQSIVVGAQSSSKPSVPEAISYVHLPAYEGACTRLVAERILRDYPSINAIIRFADDSRPPHSLQVLTWMRRQTDQRIKKADGLSDLKGLLRLRLQYRVGLLSSLVDLPGIFHSSSATPASEGMLTAGRRGKLHAKAKEQDPTKVRTLGVITKPGVFLEVPFSELECLNLITFFNDKRLLTCGLLAGKSSATAQHLRMISG</sequence>
<dbReference type="EMBL" id="SDAQ01000199">
    <property type="protein sequence ID" value="KAI3530694.1"/>
    <property type="molecule type" value="Genomic_DNA"/>
</dbReference>
<accession>A0A9P9X182</accession>
<evidence type="ECO:0000256" key="1">
    <source>
        <dbReference type="SAM" id="MobiDB-lite"/>
    </source>
</evidence>
<evidence type="ECO:0000313" key="3">
    <source>
        <dbReference type="Proteomes" id="UP001056436"/>
    </source>
</evidence>
<dbReference type="Proteomes" id="UP001056436">
    <property type="component" value="Unassembled WGS sequence"/>
</dbReference>
<dbReference type="PROSITE" id="PS51257">
    <property type="entry name" value="PROKAR_LIPOPROTEIN"/>
    <property type="match status" value="1"/>
</dbReference>
<comment type="caution">
    <text evidence="2">The sequence shown here is derived from an EMBL/GenBank/DDBJ whole genome shotgun (WGS) entry which is preliminary data.</text>
</comment>
<keyword evidence="3" id="KW-1185">Reference proteome</keyword>
<gene>
    <name evidence="2" type="ORF">CABS02_14422</name>
</gene>
<proteinExistence type="predicted"/>
<organism evidence="2 3">
    <name type="scientific">Colletotrichum abscissum</name>
    <dbReference type="NCBI Taxonomy" id="1671311"/>
    <lineage>
        <taxon>Eukaryota</taxon>
        <taxon>Fungi</taxon>
        <taxon>Dikarya</taxon>
        <taxon>Ascomycota</taxon>
        <taxon>Pezizomycotina</taxon>
        <taxon>Sordariomycetes</taxon>
        <taxon>Hypocreomycetidae</taxon>
        <taxon>Glomerellales</taxon>
        <taxon>Glomerellaceae</taxon>
        <taxon>Colletotrichum</taxon>
        <taxon>Colletotrichum acutatum species complex</taxon>
    </lineage>
</organism>